<dbReference type="NCBIfam" id="TIGR01683">
    <property type="entry name" value="thiS"/>
    <property type="match status" value="1"/>
</dbReference>
<dbReference type="PANTHER" id="PTHR34472:SF1">
    <property type="entry name" value="SULFUR CARRIER PROTEIN THIS"/>
    <property type="match status" value="1"/>
</dbReference>
<dbReference type="InterPro" id="IPR010035">
    <property type="entry name" value="Thi_S"/>
</dbReference>
<dbReference type="PANTHER" id="PTHR34472">
    <property type="entry name" value="SULFUR CARRIER PROTEIN THIS"/>
    <property type="match status" value="1"/>
</dbReference>
<dbReference type="Gene3D" id="3.10.20.30">
    <property type="match status" value="1"/>
</dbReference>
<dbReference type="InterPro" id="IPR012675">
    <property type="entry name" value="Beta-grasp_dom_sf"/>
</dbReference>
<dbReference type="InterPro" id="IPR016155">
    <property type="entry name" value="Mopterin_synth/thiamin_S_b"/>
</dbReference>
<evidence type="ECO:0000313" key="1">
    <source>
        <dbReference type="EMBL" id="MFC3883836.1"/>
    </source>
</evidence>
<dbReference type="Proteomes" id="UP001595752">
    <property type="component" value="Unassembled WGS sequence"/>
</dbReference>
<organism evidence="1 2">
    <name type="scientific">Bacillus songklensis</name>
    <dbReference type="NCBI Taxonomy" id="1069116"/>
    <lineage>
        <taxon>Bacteria</taxon>
        <taxon>Bacillati</taxon>
        <taxon>Bacillota</taxon>
        <taxon>Bacilli</taxon>
        <taxon>Bacillales</taxon>
        <taxon>Bacillaceae</taxon>
        <taxon>Bacillus</taxon>
    </lineage>
</organism>
<protein>
    <submittedName>
        <fullName evidence="1">Sulfur carrier protein ThiS</fullName>
    </submittedName>
</protein>
<keyword evidence="2" id="KW-1185">Reference proteome</keyword>
<dbReference type="Pfam" id="PF02597">
    <property type="entry name" value="ThiS"/>
    <property type="match status" value="1"/>
</dbReference>
<dbReference type="InterPro" id="IPR003749">
    <property type="entry name" value="ThiS/MoaD-like"/>
</dbReference>
<accession>A0ABV8B3Q0</accession>
<dbReference type="RefSeq" id="WP_377914704.1">
    <property type="nucleotide sequence ID" value="NZ_JBHRZT010000043.1"/>
</dbReference>
<dbReference type="CDD" id="cd00565">
    <property type="entry name" value="Ubl_ThiS"/>
    <property type="match status" value="1"/>
</dbReference>
<proteinExistence type="predicted"/>
<reference evidence="2" key="1">
    <citation type="journal article" date="2019" name="Int. J. Syst. Evol. Microbiol.">
        <title>The Global Catalogue of Microorganisms (GCM) 10K type strain sequencing project: providing services to taxonomists for standard genome sequencing and annotation.</title>
        <authorList>
            <consortium name="The Broad Institute Genomics Platform"/>
            <consortium name="The Broad Institute Genome Sequencing Center for Infectious Disease"/>
            <person name="Wu L."/>
            <person name="Ma J."/>
        </authorList>
    </citation>
    <scope>NUCLEOTIDE SEQUENCE [LARGE SCALE GENOMIC DNA]</scope>
    <source>
        <strain evidence="2">CCUG 61889</strain>
    </source>
</reference>
<name>A0ABV8B3Q0_9BACI</name>
<dbReference type="EMBL" id="JBHRZT010000043">
    <property type="protein sequence ID" value="MFC3883836.1"/>
    <property type="molecule type" value="Genomic_DNA"/>
</dbReference>
<sequence>MKLIINGETMRITEEVETVEQLLEFYQLGNRVVIVELNEEILQKEEHASTKLKDGDHIELVSFVGGG</sequence>
<gene>
    <name evidence="1" type="primary">thiS</name>
    <name evidence="1" type="ORF">ACFOU2_10110</name>
</gene>
<evidence type="ECO:0000313" key="2">
    <source>
        <dbReference type="Proteomes" id="UP001595752"/>
    </source>
</evidence>
<comment type="caution">
    <text evidence="1">The sequence shown here is derived from an EMBL/GenBank/DDBJ whole genome shotgun (WGS) entry which is preliminary data.</text>
</comment>
<dbReference type="SUPFAM" id="SSF54285">
    <property type="entry name" value="MoaD/ThiS"/>
    <property type="match status" value="1"/>
</dbReference>